<dbReference type="PROSITE" id="PS51029">
    <property type="entry name" value="MADF"/>
    <property type="match status" value="1"/>
</dbReference>
<feature type="domain" description="MADF" evidence="1">
    <location>
        <begin position="13"/>
        <end position="109"/>
    </location>
</feature>
<reference evidence="2" key="1">
    <citation type="submission" date="2020-08" db="EMBL/GenBank/DDBJ databases">
        <title>Multicomponent nature underlies the extraordinary mechanical properties of spider dragline silk.</title>
        <authorList>
            <person name="Kono N."/>
            <person name="Nakamura H."/>
            <person name="Mori M."/>
            <person name="Yoshida Y."/>
            <person name="Ohtoshi R."/>
            <person name="Malay A.D."/>
            <person name="Moran D.A.P."/>
            <person name="Tomita M."/>
            <person name="Numata K."/>
            <person name="Arakawa K."/>
        </authorList>
    </citation>
    <scope>NUCLEOTIDE SEQUENCE</scope>
</reference>
<dbReference type="Proteomes" id="UP000886998">
    <property type="component" value="Unassembled WGS sequence"/>
</dbReference>
<keyword evidence="3" id="KW-1185">Reference proteome</keyword>
<dbReference type="EMBL" id="BMAV01022317">
    <property type="protein sequence ID" value="GFY77095.1"/>
    <property type="molecule type" value="Genomic_DNA"/>
</dbReference>
<protein>
    <submittedName>
        <fullName evidence="2">MADF domain-containing protein</fullName>
    </submittedName>
</protein>
<accession>A0A8X6YQ44</accession>
<dbReference type="PANTHER" id="PTHR12243">
    <property type="entry name" value="MADF DOMAIN TRANSCRIPTION FACTOR"/>
    <property type="match status" value="1"/>
</dbReference>
<evidence type="ECO:0000259" key="1">
    <source>
        <dbReference type="PROSITE" id="PS51029"/>
    </source>
</evidence>
<dbReference type="Pfam" id="PF10545">
    <property type="entry name" value="MADF_DNA_bdg"/>
    <property type="match status" value="1"/>
</dbReference>
<dbReference type="InterPro" id="IPR006578">
    <property type="entry name" value="MADF-dom"/>
</dbReference>
<dbReference type="InterPro" id="IPR039353">
    <property type="entry name" value="TF_Adf1"/>
</dbReference>
<dbReference type="SMART" id="SM00595">
    <property type="entry name" value="MADF"/>
    <property type="match status" value="1"/>
</dbReference>
<name>A0A8X6YQ44_9ARAC</name>
<dbReference type="PANTHER" id="PTHR12243:SF67">
    <property type="entry name" value="COREPRESSOR OF PANGOLIN, ISOFORM A-RELATED"/>
    <property type="match status" value="1"/>
</dbReference>
<evidence type="ECO:0000313" key="3">
    <source>
        <dbReference type="Proteomes" id="UP000886998"/>
    </source>
</evidence>
<evidence type="ECO:0000313" key="2">
    <source>
        <dbReference type="EMBL" id="GFY77095.1"/>
    </source>
</evidence>
<comment type="caution">
    <text evidence="2">The sequence shown here is derived from an EMBL/GenBank/DDBJ whole genome shotgun (WGS) entry which is preliminary data.</text>
</comment>
<organism evidence="2 3">
    <name type="scientific">Trichonephila inaurata madagascariensis</name>
    <dbReference type="NCBI Taxonomy" id="2747483"/>
    <lineage>
        <taxon>Eukaryota</taxon>
        <taxon>Metazoa</taxon>
        <taxon>Ecdysozoa</taxon>
        <taxon>Arthropoda</taxon>
        <taxon>Chelicerata</taxon>
        <taxon>Arachnida</taxon>
        <taxon>Araneae</taxon>
        <taxon>Araneomorphae</taxon>
        <taxon>Entelegynae</taxon>
        <taxon>Araneoidea</taxon>
        <taxon>Nephilidae</taxon>
        <taxon>Trichonephila</taxon>
        <taxon>Trichonephila inaurata</taxon>
    </lineage>
</organism>
<gene>
    <name evidence="2" type="primary">X975_16198</name>
    <name evidence="2" type="ORF">TNIN_106871</name>
</gene>
<dbReference type="AlphaFoldDB" id="A0A8X6YQ44"/>
<proteinExistence type="predicted"/>
<sequence>MFVMKWNGIMESFLIDEVEKLPYLWNPRHPHFTKRLKKKLAFQQIAMRMSERLAALQVFFTPEIYTAKFQNLRNEKKKLSSFTSGTGARDFAPKWEHFTCLQFLDDTIEPLDSTSNLDYMEPEINATPLNVSMEDAFQNVVELPPIPCSEEPQGCPPQHLCCPPQNLKQKKERSTTVAKLSMKACKNAWGLWARKQ</sequence>